<protein>
    <submittedName>
        <fullName evidence="3">Aminoglycoside phosphotransferase family protein</fullName>
    </submittedName>
</protein>
<comment type="caution">
    <text evidence="3">The sequence shown here is derived from an EMBL/GenBank/DDBJ whole genome shotgun (WGS) entry which is preliminary data.</text>
</comment>
<proteinExistence type="predicted"/>
<dbReference type="Pfam" id="PF01636">
    <property type="entry name" value="APH"/>
    <property type="match status" value="1"/>
</dbReference>
<evidence type="ECO:0000313" key="4">
    <source>
        <dbReference type="Proteomes" id="UP000319836"/>
    </source>
</evidence>
<reference evidence="3 4" key="1">
    <citation type="journal article" date="2019" name="Nat. Microbiol.">
        <title>Mediterranean grassland soil C-N compound turnover is dependent on rainfall and depth, and is mediated by genomically divergent microorganisms.</title>
        <authorList>
            <person name="Diamond S."/>
            <person name="Andeer P.F."/>
            <person name="Li Z."/>
            <person name="Crits-Christoph A."/>
            <person name="Burstein D."/>
            <person name="Anantharaman K."/>
            <person name="Lane K.R."/>
            <person name="Thomas B.C."/>
            <person name="Pan C."/>
            <person name="Northen T.R."/>
            <person name="Banfield J.F."/>
        </authorList>
    </citation>
    <scope>NUCLEOTIDE SEQUENCE [LARGE SCALE GENOMIC DNA]</scope>
    <source>
        <strain evidence="3">WS_10</strain>
    </source>
</reference>
<name>A0A538UB44_UNCEI</name>
<dbReference type="InterPro" id="IPR011009">
    <property type="entry name" value="Kinase-like_dom_sf"/>
</dbReference>
<dbReference type="InterPro" id="IPR002575">
    <property type="entry name" value="Aminoglycoside_PTrfase"/>
</dbReference>
<sequence>MQPDRLRHDLPGRAGAGPGPVPGLPATRDSKGRAACFGGRAGDDRARLRPVRGCLRRGMWDRPGRGTASPGPRASLRDRESPAPRVPQLAEVQERASCVRRRVGPRSAALARGADDVTAPGAQMLAGLRRLEDLPSWLLQDRLEREMRQCIPEFASGEKKLLEARAKRIQLGAASATGWFVATFQGHANTPTTVHMTGAVDPGRCAGIDAVCSGVPFGEAGWRCALPELGLVLETLPPQSGLRAQPILTDATRARTILEQGMRAGSPALADIRIERCTPSVARSTFNRCTVVYRLEYGPEAAGRDWPQVVVAKTDRGNKGSAAYRAMCALWCSPLRWSGAVTIAEPLGFLPEPNVLIQRAVPGENTLGDRIERMLLCDPGELEERENIRDLLGKTARGLAALHGCGLQGPPFGWEEEMADVREIMERLAYWVPGLEAELAPTLAGLDEFAIHHPPQDPVPSHRSFRPAQVLVHEGHIAFIDFDGFCEAEPAADLAMFRASMKQKLIHAAERADHRGSALLWAQARLPRLDELSELFLEEYERTASVSRERVALWETLYLVRYVLNTWERVRPEHIENSMGILEHHVRQGRLPLM</sequence>
<dbReference type="AlphaFoldDB" id="A0A538UB44"/>
<feature type="region of interest" description="Disordered" evidence="1">
    <location>
        <begin position="1"/>
        <end position="44"/>
    </location>
</feature>
<organism evidence="3 4">
    <name type="scientific">Eiseniibacteriota bacterium</name>
    <dbReference type="NCBI Taxonomy" id="2212470"/>
    <lineage>
        <taxon>Bacteria</taxon>
        <taxon>Candidatus Eiseniibacteriota</taxon>
    </lineage>
</organism>
<feature type="domain" description="Aminoglycoside phosphotransferase" evidence="2">
    <location>
        <begin position="378"/>
        <end position="516"/>
    </location>
</feature>
<dbReference type="GO" id="GO:0016740">
    <property type="term" value="F:transferase activity"/>
    <property type="evidence" value="ECO:0007669"/>
    <property type="project" value="UniProtKB-KW"/>
</dbReference>
<dbReference type="Gene3D" id="3.90.1200.10">
    <property type="match status" value="1"/>
</dbReference>
<evidence type="ECO:0000256" key="1">
    <source>
        <dbReference type="SAM" id="MobiDB-lite"/>
    </source>
</evidence>
<feature type="region of interest" description="Disordered" evidence="1">
    <location>
        <begin position="57"/>
        <end position="86"/>
    </location>
</feature>
<evidence type="ECO:0000259" key="2">
    <source>
        <dbReference type="Pfam" id="PF01636"/>
    </source>
</evidence>
<dbReference type="SUPFAM" id="SSF56112">
    <property type="entry name" value="Protein kinase-like (PK-like)"/>
    <property type="match status" value="1"/>
</dbReference>
<keyword evidence="3" id="KW-0808">Transferase</keyword>
<accession>A0A538UB44</accession>
<evidence type="ECO:0000313" key="3">
    <source>
        <dbReference type="EMBL" id="TMQ72939.1"/>
    </source>
</evidence>
<dbReference type="EMBL" id="VBPA01000031">
    <property type="protein sequence ID" value="TMQ72939.1"/>
    <property type="molecule type" value="Genomic_DNA"/>
</dbReference>
<dbReference type="Proteomes" id="UP000319836">
    <property type="component" value="Unassembled WGS sequence"/>
</dbReference>
<feature type="compositionally biased region" description="Basic and acidic residues" evidence="1">
    <location>
        <begin position="1"/>
        <end position="11"/>
    </location>
</feature>
<gene>
    <name evidence="3" type="ORF">E6K80_01420</name>
</gene>